<feature type="region of interest" description="Disordered" evidence="1">
    <location>
        <begin position="140"/>
        <end position="248"/>
    </location>
</feature>
<keyword evidence="3" id="KW-1185">Reference proteome</keyword>
<dbReference type="Proteomes" id="UP000231279">
    <property type="component" value="Unassembled WGS sequence"/>
</dbReference>
<protein>
    <submittedName>
        <fullName evidence="2">Uncharacterized protein</fullName>
    </submittedName>
</protein>
<organism evidence="2 3">
    <name type="scientific">Handroanthus impetiginosus</name>
    <dbReference type="NCBI Taxonomy" id="429701"/>
    <lineage>
        <taxon>Eukaryota</taxon>
        <taxon>Viridiplantae</taxon>
        <taxon>Streptophyta</taxon>
        <taxon>Embryophyta</taxon>
        <taxon>Tracheophyta</taxon>
        <taxon>Spermatophyta</taxon>
        <taxon>Magnoliopsida</taxon>
        <taxon>eudicotyledons</taxon>
        <taxon>Gunneridae</taxon>
        <taxon>Pentapetalae</taxon>
        <taxon>asterids</taxon>
        <taxon>lamiids</taxon>
        <taxon>Lamiales</taxon>
        <taxon>Bignoniaceae</taxon>
        <taxon>Crescentiina</taxon>
        <taxon>Tabebuia alliance</taxon>
        <taxon>Handroanthus</taxon>
    </lineage>
</organism>
<dbReference type="OrthoDB" id="1915143at2759"/>
<sequence length="301" mass="32075">MDKLVELAYKKLLATRGSFASKHGIAKVSKQVALGFAKRTLARCRKFEESGASCFSDPALREIVYAPPPRFPETELLSGVNLPVANDGNSAAPFETPIHQSDQAVAKNGPLSNRGKKKEVLLDDVVGGAVFRASSALGITGGAKGKRSERDRDSRNAVAKAGRLSMGGSKGDRKTKSKPKQKTAQLSTSGINKFTDTPNSAYPSASGSGESPNNNGNKKKDVRFMSSGNAPSVSSKEMKESTDFPNLPLTNIDSIEELGVDSETGAPQDLNSWFNFELDGLDNDSAGLDIPMDDLSDLNMF</sequence>
<dbReference type="EMBL" id="NKXS01002193">
    <property type="protein sequence ID" value="PIN14871.1"/>
    <property type="molecule type" value="Genomic_DNA"/>
</dbReference>
<feature type="region of interest" description="Disordered" evidence="1">
    <location>
        <begin position="91"/>
        <end position="114"/>
    </location>
</feature>
<accession>A0A2G9HBG4</accession>
<evidence type="ECO:0000313" key="2">
    <source>
        <dbReference type="EMBL" id="PIN14871.1"/>
    </source>
</evidence>
<dbReference type="PANTHER" id="PTHR31115">
    <property type="entry name" value="OS05G0107300 PROTEIN"/>
    <property type="match status" value="1"/>
</dbReference>
<name>A0A2G9HBG4_9LAMI</name>
<feature type="compositionally biased region" description="Polar residues" evidence="1">
    <location>
        <begin position="182"/>
        <end position="205"/>
    </location>
</feature>
<feature type="compositionally biased region" description="Basic and acidic residues" evidence="1">
    <location>
        <begin position="146"/>
        <end position="155"/>
    </location>
</feature>
<evidence type="ECO:0000313" key="3">
    <source>
        <dbReference type="Proteomes" id="UP000231279"/>
    </source>
</evidence>
<dbReference type="AlphaFoldDB" id="A0A2G9HBG4"/>
<feature type="compositionally biased region" description="Low complexity" evidence="1">
    <location>
        <begin position="206"/>
        <end position="216"/>
    </location>
</feature>
<dbReference type="STRING" id="429701.A0A2G9HBG4"/>
<evidence type="ECO:0000256" key="1">
    <source>
        <dbReference type="SAM" id="MobiDB-lite"/>
    </source>
</evidence>
<comment type="caution">
    <text evidence="2">The sequence shown here is derived from an EMBL/GenBank/DDBJ whole genome shotgun (WGS) entry which is preliminary data.</text>
</comment>
<reference evidence="3" key="1">
    <citation type="journal article" date="2018" name="Gigascience">
        <title>Genome assembly of the Pink Ipe (Handroanthus impetiginosus, Bignoniaceae), a highly valued, ecologically keystone Neotropical timber forest tree.</title>
        <authorList>
            <person name="Silva-Junior O.B."/>
            <person name="Grattapaglia D."/>
            <person name="Novaes E."/>
            <person name="Collevatti R.G."/>
        </authorList>
    </citation>
    <scope>NUCLEOTIDE SEQUENCE [LARGE SCALE GENOMIC DNA]</scope>
    <source>
        <strain evidence="3">cv. UFG-1</strain>
    </source>
</reference>
<proteinExistence type="predicted"/>
<dbReference type="PANTHER" id="PTHR31115:SF2">
    <property type="entry name" value="OS05G0107300 PROTEIN"/>
    <property type="match status" value="1"/>
</dbReference>
<feature type="compositionally biased region" description="Polar residues" evidence="1">
    <location>
        <begin position="226"/>
        <end position="235"/>
    </location>
</feature>
<gene>
    <name evidence="2" type="ORF">CDL12_12521</name>
</gene>